<evidence type="ECO:0000313" key="2">
    <source>
        <dbReference type="EMBL" id="BDD13011.1"/>
    </source>
</evidence>
<evidence type="ECO:0000313" key="3">
    <source>
        <dbReference type="Proteomes" id="UP001348817"/>
    </source>
</evidence>
<feature type="domain" description="HNH nuclease" evidence="1">
    <location>
        <begin position="46"/>
        <end position="111"/>
    </location>
</feature>
<accession>A0AAU9CLY3</accession>
<organism evidence="2 3">
    <name type="scientific">Fulvitalea axinellae</name>
    <dbReference type="NCBI Taxonomy" id="1182444"/>
    <lineage>
        <taxon>Bacteria</taxon>
        <taxon>Pseudomonadati</taxon>
        <taxon>Bacteroidota</taxon>
        <taxon>Cytophagia</taxon>
        <taxon>Cytophagales</taxon>
        <taxon>Persicobacteraceae</taxon>
        <taxon>Fulvitalea</taxon>
    </lineage>
</organism>
<name>A0AAU9CLY3_9BACT</name>
<gene>
    <name evidence="2" type="ORF">FUAX_54430</name>
</gene>
<evidence type="ECO:0000259" key="1">
    <source>
        <dbReference type="SMART" id="SM00507"/>
    </source>
</evidence>
<keyword evidence="2" id="KW-0614">Plasmid</keyword>
<dbReference type="Gene3D" id="1.10.30.50">
    <property type="match status" value="1"/>
</dbReference>
<proteinExistence type="predicted"/>
<dbReference type="RefSeq" id="WP_338396182.1">
    <property type="nucleotide sequence ID" value="NZ_AP025323.1"/>
</dbReference>
<dbReference type="AlphaFoldDB" id="A0AAU9CLY3"/>
<keyword evidence="3" id="KW-1185">Reference proteome</keyword>
<dbReference type="SMART" id="SM00507">
    <property type="entry name" value="HNHc"/>
    <property type="match status" value="1"/>
</dbReference>
<dbReference type="Proteomes" id="UP001348817">
    <property type="component" value="Plasmid pFA9"/>
</dbReference>
<reference evidence="2 3" key="1">
    <citation type="submission" date="2021-12" db="EMBL/GenBank/DDBJ databases">
        <title>Genome sequencing of bacteria with rrn-lacking chromosome and rrn-plasmid.</title>
        <authorList>
            <person name="Anda M."/>
            <person name="Iwasaki W."/>
        </authorList>
    </citation>
    <scope>NUCLEOTIDE SEQUENCE [LARGE SCALE GENOMIC DNA]</scope>
    <source>
        <strain evidence="2 3">DSM 100852</strain>
        <plasmid evidence="2 3">pFA9</plasmid>
    </source>
</reference>
<dbReference type="KEGG" id="fax:FUAX_54430"/>
<dbReference type="InterPro" id="IPR003615">
    <property type="entry name" value="HNH_nuc"/>
</dbReference>
<geneLocation type="plasmid" evidence="2 3">
    <name>pFA9</name>
</geneLocation>
<sequence>MIKIEKDFDQLPRTYHTRGKNAIYKTVKKHVQNRKYEKTSRYSNDSIKNKLEELYHNKCGFCESKIKHVASLQVEHFRPKSEVKESSSHPGYYWLALEWSNLLLACPACNGGGAKGIHFPIAGTRVLNESPIATKPNGEEYWDRSRSKADQSPLKDEKALLIHPEIDNPSEHLTFSLTHFCELEGITPKGETTKDVIKLNRDELVKTRQEWINKWIDNMNAIFLLLLRKIDDSDFIDELEELVFKQFNKLKAMDDVKKEYTFWHQQLILNFETLLLPQFTPKLQDLIKFAWQKHQGITV</sequence>
<protein>
    <recommendedName>
        <fullName evidence="1">HNH nuclease domain-containing protein</fullName>
    </recommendedName>
</protein>
<dbReference type="EMBL" id="AP025323">
    <property type="protein sequence ID" value="BDD13011.1"/>
    <property type="molecule type" value="Genomic_DNA"/>
</dbReference>